<name>A0A8R7TB47_TRIUA</name>
<sequence length="107" mass="12314">METNDAVPLPNHLSLHPQRSTSDCRRLRYHRIRDVLTLLACSSKLHWIHAQKQNKKLHWIQGLEGETGNECCSLADVGSYIDNSTSSHMPIFRCFSPCIDCFSVIFW</sequence>
<dbReference type="AlphaFoldDB" id="A0A8R7TB47"/>
<protein>
    <submittedName>
        <fullName evidence="1">Uncharacterized protein</fullName>
    </submittedName>
</protein>
<organism evidence="1 2">
    <name type="scientific">Triticum urartu</name>
    <name type="common">Red wild einkorn</name>
    <name type="synonym">Crithodium urartu</name>
    <dbReference type="NCBI Taxonomy" id="4572"/>
    <lineage>
        <taxon>Eukaryota</taxon>
        <taxon>Viridiplantae</taxon>
        <taxon>Streptophyta</taxon>
        <taxon>Embryophyta</taxon>
        <taxon>Tracheophyta</taxon>
        <taxon>Spermatophyta</taxon>
        <taxon>Magnoliopsida</taxon>
        <taxon>Liliopsida</taxon>
        <taxon>Poales</taxon>
        <taxon>Poaceae</taxon>
        <taxon>BOP clade</taxon>
        <taxon>Pooideae</taxon>
        <taxon>Triticodae</taxon>
        <taxon>Triticeae</taxon>
        <taxon>Triticinae</taxon>
        <taxon>Triticum</taxon>
    </lineage>
</organism>
<dbReference type="EnsemblPlants" id="TuG1812G0100004750.01.T01">
    <property type="protein sequence ID" value="TuG1812G0100004750.01.T01"/>
    <property type="gene ID" value="TuG1812G0100004750.01"/>
</dbReference>
<evidence type="ECO:0000313" key="1">
    <source>
        <dbReference type="EnsemblPlants" id="TuG1812G0100004750.01.T01"/>
    </source>
</evidence>
<reference evidence="1" key="3">
    <citation type="submission" date="2022-06" db="UniProtKB">
        <authorList>
            <consortium name="EnsemblPlants"/>
        </authorList>
    </citation>
    <scope>IDENTIFICATION</scope>
</reference>
<accession>A0A8R7TB47</accession>
<reference evidence="1" key="2">
    <citation type="submission" date="2018-03" db="EMBL/GenBank/DDBJ databases">
        <title>The Triticum urartu genome reveals the dynamic nature of wheat genome evolution.</title>
        <authorList>
            <person name="Ling H."/>
            <person name="Ma B."/>
            <person name="Shi X."/>
            <person name="Liu H."/>
            <person name="Dong L."/>
            <person name="Sun H."/>
            <person name="Cao Y."/>
            <person name="Gao Q."/>
            <person name="Zheng S."/>
            <person name="Li Y."/>
            <person name="Yu Y."/>
            <person name="Du H."/>
            <person name="Qi M."/>
            <person name="Li Y."/>
            <person name="Yu H."/>
            <person name="Cui Y."/>
            <person name="Wang N."/>
            <person name="Chen C."/>
            <person name="Wu H."/>
            <person name="Zhao Y."/>
            <person name="Zhang J."/>
            <person name="Li Y."/>
            <person name="Zhou W."/>
            <person name="Zhang B."/>
            <person name="Hu W."/>
            <person name="Eijk M."/>
            <person name="Tang J."/>
            <person name="Witsenboer H."/>
            <person name="Zhao S."/>
            <person name="Li Z."/>
            <person name="Zhang A."/>
            <person name="Wang D."/>
            <person name="Liang C."/>
        </authorList>
    </citation>
    <scope>NUCLEOTIDE SEQUENCE [LARGE SCALE GENOMIC DNA]</scope>
    <source>
        <strain evidence="1">cv. G1812</strain>
    </source>
</reference>
<reference evidence="2" key="1">
    <citation type="journal article" date="2013" name="Nature">
        <title>Draft genome of the wheat A-genome progenitor Triticum urartu.</title>
        <authorList>
            <person name="Ling H.Q."/>
            <person name="Zhao S."/>
            <person name="Liu D."/>
            <person name="Wang J."/>
            <person name="Sun H."/>
            <person name="Zhang C."/>
            <person name="Fan H."/>
            <person name="Li D."/>
            <person name="Dong L."/>
            <person name="Tao Y."/>
            <person name="Gao C."/>
            <person name="Wu H."/>
            <person name="Li Y."/>
            <person name="Cui Y."/>
            <person name="Guo X."/>
            <person name="Zheng S."/>
            <person name="Wang B."/>
            <person name="Yu K."/>
            <person name="Liang Q."/>
            <person name="Yang W."/>
            <person name="Lou X."/>
            <person name="Chen J."/>
            <person name="Feng M."/>
            <person name="Jian J."/>
            <person name="Zhang X."/>
            <person name="Luo G."/>
            <person name="Jiang Y."/>
            <person name="Liu J."/>
            <person name="Wang Z."/>
            <person name="Sha Y."/>
            <person name="Zhang B."/>
            <person name="Wu H."/>
            <person name="Tang D."/>
            <person name="Shen Q."/>
            <person name="Xue P."/>
            <person name="Zou S."/>
            <person name="Wang X."/>
            <person name="Liu X."/>
            <person name="Wang F."/>
            <person name="Yang Y."/>
            <person name="An X."/>
            <person name="Dong Z."/>
            <person name="Zhang K."/>
            <person name="Zhang X."/>
            <person name="Luo M.C."/>
            <person name="Dvorak J."/>
            <person name="Tong Y."/>
            <person name="Wang J."/>
            <person name="Yang H."/>
            <person name="Li Z."/>
            <person name="Wang D."/>
            <person name="Zhang A."/>
            <person name="Wang J."/>
        </authorList>
    </citation>
    <scope>NUCLEOTIDE SEQUENCE</scope>
    <source>
        <strain evidence="2">cv. G1812</strain>
    </source>
</reference>
<dbReference type="Gramene" id="TuG1812G0100004750.01.T01">
    <property type="protein sequence ID" value="TuG1812G0100004750.01.T01"/>
    <property type="gene ID" value="TuG1812G0100004750.01"/>
</dbReference>
<proteinExistence type="predicted"/>
<dbReference type="Proteomes" id="UP000015106">
    <property type="component" value="Chromosome 1"/>
</dbReference>
<evidence type="ECO:0000313" key="2">
    <source>
        <dbReference type="Proteomes" id="UP000015106"/>
    </source>
</evidence>
<keyword evidence="2" id="KW-1185">Reference proteome</keyword>